<feature type="region of interest" description="Disordered" evidence="1">
    <location>
        <begin position="1"/>
        <end position="23"/>
    </location>
</feature>
<evidence type="ECO:0000256" key="1">
    <source>
        <dbReference type="SAM" id="MobiDB-lite"/>
    </source>
</evidence>
<gene>
    <name evidence="3" type="primary">flgF_2</name>
    <name evidence="3" type="ORF">NCTC8261_04452</name>
</gene>
<feature type="compositionally biased region" description="Polar residues" evidence="1">
    <location>
        <begin position="13"/>
        <end position="23"/>
    </location>
</feature>
<accession>A0A379WWG4</accession>
<name>A0A379WWG4_SALET</name>
<dbReference type="Proteomes" id="UP000254712">
    <property type="component" value="Unassembled WGS sequence"/>
</dbReference>
<dbReference type="Pfam" id="PF22692">
    <property type="entry name" value="LlgE_F_G_D1"/>
    <property type="match status" value="1"/>
</dbReference>
<dbReference type="InterPro" id="IPR037925">
    <property type="entry name" value="FlgE/F/G-like"/>
</dbReference>
<evidence type="ECO:0000313" key="3">
    <source>
        <dbReference type="EMBL" id="SUH38131.1"/>
    </source>
</evidence>
<protein>
    <submittedName>
        <fullName evidence="3">Flagellar basal-body rod protein FlgF</fullName>
    </submittedName>
</protein>
<feature type="region of interest" description="Disordered" evidence="1">
    <location>
        <begin position="56"/>
        <end position="80"/>
    </location>
</feature>
<dbReference type="AlphaFoldDB" id="A0A379WWG4"/>
<reference evidence="3 4" key="1">
    <citation type="submission" date="2018-06" db="EMBL/GenBank/DDBJ databases">
        <authorList>
            <consortium name="Pathogen Informatics"/>
            <person name="Doyle S."/>
        </authorList>
    </citation>
    <scope>NUCLEOTIDE SEQUENCE [LARGE SCALE GENOMIC DNA]</scope>
    <source>
        <strain evidence="3 4">NCTC8261</strain>
    </source>
</reference>
<keyword evidence="3" id="KW-0282">Flagellum</keyword>
<evidence type="ECO:0000259" key="2">
    <source>
        <dbReference type="Pfam" id="PF22692"/>
    </source>
</evidence>
<organism evidence="3 4">
    <name type="scientific">Salmonella enterica I</name>
    <dbReference type="NCBI Taxonomy" id="59201"/>
    <lineage>
        <taxon>Bacteria</taxon>
        <taxon>Pseudomonadati</taxon>
        <taxon>Pseudomonadota</taxon>
        <taxon>Gammaproteobacteria</taxon>
        <taxon>Enterobacterales</taxon>
        <taxon>Enterobacteriaceae</taxon>
        <taxon>Salmonella</taxon>
    </lineage>
</organism>
<feature type="domain" description="Flagellar hook protein FlgE/F/G-like D1" evidence="2">
    <location>
        <begin position="2"/>
        <end position="57"/>
    </location>
</feature>
<dbReference type="InterPro" id="IPR053967">
    <property type="entry name" value="LlgE_F_G-like_D1"/>
</dbReference>
<keyword evidence="3" id="KW-0969">Cilium</keyword>
<proteinExistence type="predicted"/>
<keyword evidence="3" id="KW-0966">Cell projection</keyword>
<dbReference type="EMBL" id="UGXT01000002">
    <property type="protein sequence ID" value="SUH38131.1"/>
    <property type="molecule type" value="Genomic_DNA"/>
</dbReference>
<dbReference type="SUPFAM" id="SSF117143">
    <property type="entry name" value="Flagellar hook protein flgE"/>
    <property type="match status" value="1"/>
</dbReference>
<evidence type="ECO:0000313" key="4">
    <source>
        <dbReference type="Proteomes" id="UP000254712"/>
    </source>
</evidence>
<sequence>MVQAADGAEGYTRNGNIQVGPTGQLTIQGHPVIGEGGPITVPEGSEITIAADGTISALNPGDRQTRWRRWATEAGQSGRQ</sequence>